<dbReference type="Gene3D" id="3.60.10.10">
    <property type="entry name" value="Endonuclease/exonuclease/phosphatase"/>
    <property type="match status" value="1"/>
</dbReference>
<keyword evidence="3" id="KW-1185">Reference proteome</keyword>
<protein>
    <recommendedName>
        <fullName evidence="1">Endonuclease/exonuclease/phosphatase domain-containing protein</fullName>
    </recommendedName>
</protein>
<evidence type="ECO:0000313" key="2">
    <source>
        <dbReference type="EMBL" id="RNB69022.1"/>
    </source>
</evidence>
<feature type="domain" description="Endonuclease/exonuclease/phosphatase" evidence="1">
    <location>
        <begin position="41"/>
        <end position="255"/>
    </location>
</feature>
<sequence length="271" mass="30133">MRRLTLCLTPLVFSPTDVTIYHAVPSSVYSQSKDDSAMTIVTYNIRGCRDDDGIADPSLVASVLAELNADVIALQEVDYRLPRSRFVDQVASIAGSLEMNYVYAPSLSLVIGTYGNALLSRHPILHAEVLSLPGSWEPRSLLDVTLDWNGTPLHVYVTHLGVHKSEHPEQIAFLHSHLQENSENTGILLGDFNILPNDPLLDSLRTVYDDPLHRQEQRLITLKGKHSFKEVDRILLSPNLLFVEAAAPAIGPSDHFPLWMKIKPNALAMQE</sequence>
<evidence type="ECO:0000259" key="1">
    <source>
        <dbReference type="Pfam" id="PF03372"/>
    </source>
</evidence>
<dbReference type="SUPFAM" id="SSF56219">
    <property type="entry name" value="DNase I-like"/>
    <property type="match status" value="1"/>
</dbReference>
<dbReference type="GO" id="GO:0003824">
    <property type="term" value="F:catalytic activity"/>
    <property type="evidence" value="ECO:0007669"/>
    <property type="project" value="InterPro"/>
</dbReference>
<dbReference type="OrthoDB" id="155529at2"/>
<dbReference type="GO" id="GO:0016020">
    <property type="term" value="C:membrane"/>
    <property type="evidence" value="ECO:0007669"/>
    <property type="project" value="GOC"/>
</dbReference>
<proteinExistence type="predicted"/>
<dbReference type="RefSeq" id="WP_122910613.1">
    <property type="nucleotide sequence ID" value="NZ_CBCSBE010000026.1"/>
</dbReference>
<name>A0A3M8BZW7_9BACL</name>
<gene>
    <name evidence="2" type="ORF">EDM52_19455</name>
</gene>
<evidence type="ECO:0000313" key="3">
    <source>
        <dbReference type="Proteomes" id="UP000282028"/>
    </source>
</evidence>
<dbReference type="EMBL" id="RHHR01000040">
    <property type="protein sequence ID" value="RNB69022.1"/>
    <property type="molecule type" value="Genomic_DNA"/>
</dbReference>
<dbReference type="PANTHER" id="PTHR14859">
    <property type="entry name" value="CALCOFLUOR WHITE HYPERSENSITIVE PROTEIN PRECURSOR"/>
    <property type="match status" value="1"/>
</dbReference>
<dbReference type="AlphaFoldDB" id="A0A3M8BZW7"/>
<organism evidence="2 3">
    <name type="scientific">Brevibacillus invocatus</name>
    <dbReference type="NCBI Taxonomy" id="173959"/>
    <lineage>
        <taxon>Bacteria</taxon>
        <taxon>Bacillati</taxon>
        <taxon>Bacillota</taxon>
        <taxon>Bacilli</taxon>
        <taxon>Bacillales</taxon>
        <taxon>Paenibacillaceae</taxon>
        <taxon>Brevibacillus</taxon>
    </lineage>
</organism>
<comment type="caution">
    <text evidence="2">The sequence shown here is derived from an EMBL/GenBank/DDBJ whole genome shotgun (WGS) entry which is preliminary data.</text>
</comment>
<dbReference type="GO" id="GO:0006506">
    <property type="term" value="P:GPI anchor biosynthetic process"/>
    <property type="evidence" value="ECO:0007669"/>
    <property type="project" value="TreeGrafter"/>
</dbReference>
<dbReference type="PANTHER" id="PTHR14859:SF15">
    <property type="entry name" value="ENDONUCLEASE_EXONUCLEASE_PHOSPHATASE DOMAIN-CONTAINING PROTEIN"/>
    <property type="match status" value="1"/>
</dbReference>
<reference evidence="2 3" key="1">
    <citation type="submission" date="2018-10" db="EMBL/GenBank/DDBJ databases">
        <title>Phylogenomics of Brevibacillus.</title>
        <authorList>
            <person name="Dunlap C."/>
        </authorList>
    </citation>
    <scope>NUCLEOTIDE SEQUENCE [LARGE SCALE GENOMIC DNA]</scope>
    <source>
        <strain evidence="2 3">JCM 12215</strain>
    </source>
</reference>
<dbReference type="Pfam" id="PF03372">
    <property type="entry name" value="Exo_endo_phos"/>
    <property type="match status" value="1"/>
</dbReference>
<accession>A0A3M8BZW7</accession>
<dbReference type="InterPro" id="IPR036691">
    <property type="entry name" value="Endo/exonu/phosph_ase_sf"/>
</dbReference>
<dbReference type="Proteomes" id="UP000282028">
    <property type="component" value="Unassembled WGS sequence"/>
</dbReference>
<dbReference type="InterPro" id="IPR005135">
    <property type="entry name" value="Endo/exonuclease/phosphatase"/>
</dbReference>
<dbReference type="InterPro" id="IPR051916">
    <property type="entry name" value="GPI-anchor_lipid_remodeler"/>
</dbReference>